<dbReference type="InterPro" id="IPR045055">
    <property type="entry name" value="DNA2/NAM7-like"/>
</dbReference>
<dbReference type="OrthoDB" id="6513042at2759"/>
<dbReference type="PANTHER" id="PTHR10887:SF495">
    <property type="entry name" value="HELICASE SENATAXIN ISOFORM X1-RELATED"/>
    <property type="match status" value="1"/>
</dbReference>
<feature type="region of interest" description="Disordered" evidence="5">
    <location>
        <begin position="811"/>
        <end position="830"/>
    </location>
</feature>
<feature type="domain" description="DNA2/NAM7 helicase-like C-terminal" evidence="7">
    <location>
        <begin position="742"/>
        <end position="966"/>
    </location>
</feature>
<proteinExistence type="predicted"/>
<dbReference type="Pfam" id="PF13087">
    <property type="entry name" value="AAA_12"/>
    <property type="match status" value="1"/>
</dbReference>
<evidence type="ECO:0000256" key="4">
    <source>
        <dbReference type="ARBA" id="ARBA00022840"/>
    </source>
</evidence>
<dbReference type="InterPro" id="IPR041677">
    <property type="entry name" value="DNA2/NAM7_AAA_11"/>
</dbReference>
<accession>A0A812UF15</accession>
<dbReference type="SUPFAM" id="SSF51294">
    <property type="entry name" value="Hedgehog/intein (Hint) domain"/>
    <property type="match status" value="1"/>
</dbReference>
<evidence type="ECO:0000256" key="3">
    <source>
        <dbReference type="ARBA" id="ARBA00022806"/>
    </source>
</evidence>
<gene>
    <name evidence="8" type="ORF">SNEC2469_LOCUS16304</name>
</gene>
<evidence type="ECO:0000259" key="6">
    <source>
        <dbReference type="Pfam" id="PF13086"/>
    </source>
</evidence>
<reference evidence="8" key="1">
    <citation type="submission" date="2021-02" db="EMBL/GenBank/DDBJ databases">
        <authorList>
            <person name="Dougan E. K."/>
            <person name="Rhodes N."/>
            <person name="Thang M."/>
            <person name="Chan C."/>
        </authorList>
    </citation>
    <scope>NUCLEOTIDE SEQUENCE</scope>
</reference>
<dbReference type="PANTHER" id="PTHR10887">
    <property type="entry name" value="DNA2/NAM7 HELICASE FAMILY"/>
    <property type="match status" value="1"/>
</dbReference>
<evidence type="ECO:0000259" key="7">
    <source>
        <dbReference type="Pfam" id="PF13087"/>
    </source>
</evidence>
<evidence type="ECO:0000313" key="9">
    <source>
        <dbReference type="Proteomes" id="UP000601435"/>
    </source>
</evidence>
<feature type="compositionally biased region" description="Polar residues" evidence="5">
    <location>
        <begin position="1010"/>
        <end position="1020"/>
    </location>
</feature>
<sequence length="1269" mass="139939">MERLLRLRPAEGQRNLTVRDAVQSLTEILEQPGLSDLQQHCFQSSFLRRLRNCFPQAYFEVHPVSEVGAQASNCSFFRHEPIFPVTAPLQRNLDILGMRALKCHLGLACPSNHMLLTKAELQEAAARANARTSAKNFGLHIFRVISWMKELVPGRRVSDALIGAVGPSYINVLIPSPCANILELKVPVAALCGDTCASDYDVTTQSIRLASGASPMEPGLAIRTWYFPSMVCTIARNCAQPIPHHAAANSVLVSEMLFEEKHGATASFSFPVGQRMFPEMFSSCPDLTEWALMDRRLEKYSELWARVRTCQVHAGAVNSSLYTPSSKVHAPKWHAADATWYLQCKVEIALAEHQWLHDEDLAVLSCQQADRILELRGVICQAHFTGHRKTHGEEAVQAFSIEIKLSQACHGLRETGAEFIMAGATLSIYFIAVARNEKKSIRMLKALPETLPLQGMPLTSTRTTLQQKREMEMRPLLTKAQVNLALDKPEYQVEGCKGLNDKQLLALKRGLQMPFTMVQGPPGTGKTSLLQQLIVAAVSAMPGRHGRQPKDRDRILVCAPSNQAADHLLDRLVRDTTIPAHYVTRVYSRSIEQENGSTYSSRNSRSERRFDIQNHLEEHALHYKVSQVLHPSARQSQSDQKAFNRAYEMAEEKVLKQSYIVITTCANSYLHTALSHGDGVRPVSFHTAVIDEAAQASEPDVVLAAALAAHRIVVVGDHQQLGPVVPERNLCSAYVMALETPFLERMVQNPRRLRLSTMLDVQYRMHPSIRSFPSTQFYESKLLDGVSMSFRPKLRCLWPQEKEHRLFIDCRSPQSKDRNPSAQSAQSMTSLKNSGEAEVVASVCKALLDQGCSGMDIAVLTPYTSQQHEIRAQLECAVGRGRASSILVGTVHALQGSEREYIILSFVRSVSEEMQDITRSTEAFSKGDSTALRELHAQNIGIVSNRKLLNVALTRAKYGLVCIGNAEVLSSGSKDCLDLITSLDGSRCLVDRQGFLKRLRESCWPKSKSRGSPPTASALSTIRPEDSASQVGLRFSPTKDAGTEGSVLSVSSSISVVSEAGTGPKCFLRGTLLPAASGMHVPVESIDTGTRIIAAGSSDLLQVADVHSHRGDFDLVEIQTECARILVTSTHRIVMEWGERRQASRVNEGDLVQTSGGAAPVMHVYRYRYSALVDVVQVVFHPDQPVEAIWPSPHRVWTCGHPPTQAAPPAGKACGKGRHRATRRSGQNRRPGFRNEPGTSSGGTRDGTSHTDSYQGDAVSVAETFDQFE</sequence>
<dbReference type="GO" id="GO:0005694">
    <property type="term" value="C:chromosome"/>
    <property type="evidence" value="ECO:0007669"/>
    <property type="project" value="UniProtKB-ARBA"/>
</dbReference>
<evidence type="ECO:0000256" key="1">
    <source>
        <dbReference type="ARBA" id="ARBA00022741"/>
    </source>
</evidence>
<comment type="caution">
    <text evidence="8">The sequence shown here is derived from an EMBL/GenBank/DDBJ whole genome shotgun (WGS) entry which is preliminary data.</text>
</comment>
<evidence type="ECO:0000256" key="5">
    <source>
        <dbReference type="SAM" id="MobiDB-lite"/>
    </source>
</evidence>
<evidence type="ECO:0000256" key="2">
    <source>
        <dbReference type="ARBA" id="ARBA00022801"/>
    </source>
</evidence>
<feature type="region of interest" description="Disordered" evidence="5">
    <location>
        <begin position="1200"/>
        <end position="1269"/>
    </location>
</feature>
<feature type="domain" description="DNA2/NAM7 helicase helicase" evidence="6">
    <location>
        <begin position="499"/>
        <end position="725"/>
    </location>
</feature>
<feature type="compositionally biased region" description="Polar residues" evidence="5">
    <location>
        <begin position="820"/>
        <end position="830"/>
    </location>
</feature>
<evidence type="ECO:0000313" key="8">
    <source>
        <dbReference type="EMBL" id="CAE7563539.1"/>
    </source>
</evidence>
<dbReference type="FunFam" id="3.40.50.300:FF:000326">
    <property type="entry name" value="P-loop containing nucleoside triphosphate hydrolase"/>
    <property type="match status" value="1"/>
</dbReference>
<dbReference type="Proteomes" id="UP000601435">
    <property type="component" value="Unassembled WGS sequence"/>
</dbReference>
<evidence type="ECO:0008006" key="10">
    <source>
        <dbReference type="Google" id="ProtNLM"/>
    </source>
</evidence>
<dbReference type="InterPro" id="IPR036844">
    <property type="entry name" value="Hint_dom_sf"/>
</dbReference>
<keyword evidence="1" id="KW-0547">Nucleotide-binding</keyword>
<dbReference type="SUPFAM" id="SSF52540">
    <property type="entry name" value="P-loop containing nucleoside triphosphate hydrolases"/>
    <property type="match status" value="1"/>
</dbReference>
<dbReference type="Pfam" id="PF13086">
    <property type="entry name" value="AAA_11"/>
    <property type="match status" value="1"/>
</dbReference>
<organism evidence="8 9">
    <name type="scientific">Symbiodinium necroappetens</name>
    <dbReference type="NCBI Taxonomy" id="1628268"/>
    <lineage>
        <taxon>Eukaryota</taxon>
        <taxon>Sar</taxon>
        <taxon>Alveolata</taxon>
        <taxon>Dinophyceae</taxon>
        <taxon>Suessiales</taxon>
        <taxon>Symbiodiniaceae</taxon>
        <taxon>Symbiodinium</taxon>
    </lineage>
</organism>
<dbReference type="InterPro" id="IPR027417">
    <property type="entry name" value="P-loop_NTPase"/>
</dbReference>
<dbReference type="InterPro" id="IPR047187">
    <property type="entry name" value="SF1_C_Upf1"/>
</dbReference>
<name>A0A812UF15_9DINO</name>
<feature type="non-terminal residue" evidence="8">
    <location>
        <position position="1"/>
    </location>
</feature>
<keyword evidence="9" id="KW-1185">Reference proteome</keyword>
<dbReference type="EMBL" id="CAJNJA010026704">
    <property type="protein sequence ID" value="CAE7563539.1"/>
    <property type="molecule type" value="Genomic_DNA"/>
</dbReference>
<dbReference type="GO" id="GO:0016787">
    <property type="term" value="F:hydrolase activity"/>
    <property type="evidence" value="ECO:0007669"/>
    <property type="project" value="UniProtKB-KW"/>
</dbReference>
<protein>
    <recommendedName>
        <fullName evidence="10">Regulator of nonsense transcripts 1-like</fullName>
    </recommendedName>
</protein>
<dbReference type="CDD" id="cd18808">
    <property type="entry name" value="SF1_C_Upf1"/>
    <property type="match status" value="1"/>
</dbReference>
<dbReference type="Gene3D" id="3.40.50.300">
    <property type="entry name" value="P-loop containing nucleotide triphosphate hydrolases"/>
    <property type="match status" value="2"/>
</dbReference>
<dbReference type="GO" id="GO:0005524">
    <property type="term" value="F:ATP binding"/>
    <property type="evidence" value="ECO:0007669"/>
    <property type="project" value="UniProtKB-KW"/>
</dbReference>
<dbReference type="AlphaFoldDB" id="A0A812UF15"/>
<feature type="compositionally biased region" description="Basic residues" evidence="5">
    <location>
        <begin position="1215"/>
        <end position="1227"/>
    </location>
</feature>
<feature type="region of interest" description="Disordered" evidence="5">
    <location>
        <begin position="1005"/>
        <end position="1025"/>
    </location>
</feature>
<keyword evidence="4" id="KW-0067">ATP-binding</keyword>
<keyword evidence="2" id="KW-0378">Hydrolase</keyword>
<keyword evidence="3" id="KW-0347">Helicase</keyword>
<dbReference type="GO" id="GO:0004386">
    <property type="term" value="F:helicase activity"/>
    <property type="evidence" value="ECO:0007669"/>
    <property type="project" value="UniProtKB-KW"/>
</dbReference>
<dbReference type="InterPro" id="IPR041679">
    <property type="entry name" value="DNA2/NAM7-like_C"/>
</dbReference>
<dbReference type="Gene3D" id="2.170.16.10">
    <property type="entry name" value="Hedgehog/Intein (Hint) domain"/>
    <property type="match status" value="1"/>
</dbReference>